<dbReference type="OrthoDB" id="3251881at2"/>
<dbReference type="AlphaFoldDB" id="A0A1I3NA85"/>
<protein>
    <recommendedName>
        <fullName evidence="3">Glycosyltransferase family 52</fullName>
    </recommendedName>
</protein>
<reference evidence="2" key="1">
    <citation type="submission" date="2016-10" db="EMBL/GenBank/DDBJ databases">
        <authorList>
            <person name="Varghese N."/>
            <person name="Submissions S."/>
        </authorList>
    </citation>
    <scope>NUCLEOTIDE SEQUENCE [LARGE SCALE GENOMIC DNA]</scope>
    <source>
        <strain evidence="2">XBD1002</strain>
    </source>
</reference>
<proteinExistence type="predicted"/>
<sequence>MNNKEICIIRAKLKKDYVYDAISHYGYYIQTPYTGNSLFFRIFREIWFRCNLPFKKIWYRKLYKDNSIKWIILFDPLITPEYIEWLHSKRSDCKFLLLYENRADKTIRPDSVPKYVEKWSYDDDDCKQYSMNKFKQYFFLEYKRTPKHKPKYDVLYLGRDKGRAEYILNFEKQLNEMGLRTYFHICADRQFLRFKKRYYKKLLTYDEYLDLLIDSKAILNIVPEGQTSVTQREMEAAFDGIKCITNNKGIKTFPLYDESIFFLLGEDDINTIPEFLSTDVKIYDYEILTNYDFYKGLEQLVGIR</sequence>
<keyword evidence="2" id="KW-1185">Reference proteome</keyword>
<organism evidence="1 2">
    <name type="scientific">Treponema bryantii</name>
    <dbReference type="NCBI Taxonomy" id="163"/>
    <lineage>
        <taxon>Bacteria</taxon>
        <taxon>Pseudomonadati</taxon>
        <taxon>Spirochaetota</taxon>
        <taxon>Spirochaetia</taxon>
        <taxon>Spirochaetales</taxon>
        <taxon>Treponemataceae</taxon>
        <taxon>Treponema</taxon>
    </lineage>
</organism>
<dbReference type="Proteomes" id="UP000182737">
    <property type="component" value="Unassembled WGS sequence"/>
</dbReference>
<evidence type="ECO:0000313" key="2">
    <source>
        <dbReference type="Proteomes" id="UP000182737"/>
    </source>
</evidence>
<evidence type="ECO:0008006" key="3">
    <source>
        <dbReference type="Google" id="ProtNLM"/>
    </source>
</evidence>
<dbReference type="EMBL" id="FORI01000013">
    <property type="protein sequence ID" value="SFJ05736.1"/>
    <property type="molecule type" value="Genomic_DNA"/>
</dbReference>
<accession>A0A1I3NA85</accession>
<name>A0A1I3NA85_9SPIR</name>
<evidence type="ECO:0000313" key="1">
    <source>
        <dbReference type="EMBL" id="SFJ05736.1"/>
    </source>
</evidence>
<gene>
    <name evidence="1" type="ORF">SAMN04487775_11313</name>
</gene>
<dbReference type="RefSeq" id="WP_074933557.1">
    <property type="nucleotide sequence ID" value="NZ_FORI01000013.1"/>
</dbReference>